<reference evidence="6 7" key="1">
    <citation type="journal article" date="2008" name="Int. J. Syst. Evol. Microbiol.">
        <title>Description of Roseateles aquatilis sp. nov. and Roseateles terrae sp. nov., in the class Betaproteobacteria, and emended description of the genus Roseateles.</title>
        <authorList>
            <person name="Gomila M."/>
            <person name="Bowien B."/>
            <person name="Falsen E."/>
            <person name="Moore E.R."/>
            <person name="Lalucat J."/>
        </authorList>
    </citation>
    <scope>NUCLEOTIDE SEQUENCE [LARGE SCALE GENOMIC DNA]</scope>
    <source>
        <strain evidence="6 7">CCUG 48205</strain>
    </source>
</reference>
<comment type="caution">
    <text evidence="6">The sequence shown here is derived from an EMBL/GenBank/DDBJ whole genome shotgun (WGS) entry which is preliminary data.</text>
</comment>
<dbReference type="GO" id="GO:0016616">
    <property type="term" value="F:oxidoreductase activity, acting on the CH-OH group of donors, NAD or NADP as acceptor"/>
    <property type="evidence" value="ECO:0007669"/>
    <property type="project" value="TreeGrafter"/>
</dbReference>
<name>A0A246JLZ1_9BURK</name>
<feature type="domain" description="3-hydroxyisobutyrate dehydrogenase-like NAD-binding" evidence="5">
    <location>
        <begin position="163"/>
        <end position="283"/>
    </location>
</feature>
<keyword evidence="7" id="KW-1185">Reference proteome</keyword>
<dbReference type="PIRSF" id="PIRSF000103">
    <property type="entry name" value="HIBADH"/>
    <property type="match status" value="1"/>
</dbReference>
<dbReference type="GO" id="GO:0050661">
    <property type="term" value="F:NADP binding"/>
    <property type="evidence" value="ECO:0007669"/>
    <property type="project" value="InterPro"/>
</dbReference>
<evidence type="ECO:0000256" key="1">
    <source>
        <dbReference type="ARBA" id="ARBA00023002"/>
    </source>
</evidence>
<dbReference type="PANTHER" id="PTHR22981">
    <property type="entry name" value="3-HYDROXYISOBUTYRATE DEHYDROGENASE-RELATED"/>
    <property type="match status" value="1"/>
</dbReference>
<evidence type="ECO:0000259" key="4">
    <source>
        <dbReference type="Pfam" id="PF03446"/>
    </source>
</evidence>
<dbReference type="Pfam" id="PF03446">
    <property type="entry name" value="NAD_binding_2"/>
    <property type="match status" value="1"/>
</dbReference>
<keyword evidence="2" id="KW-0520">NAD</keyword>
<dbReference type="InterPro" id="IPR029154">
    <property type="entry name" value="HIBADH-like_NADP-bd"/>
</dbReference>
<dbReference type="GO" id="GO:0051287">
    <property type="term" value="F:NAD binding"/>
    <property type="evidence" value="ECO:0007669"/>
    <property type="project" value="InterPro"/>
</dbReference>
<dbReference type="InterPro" id="IPR006115">
    <property type="entry name" value="6PGDH_NADP-bd"/>
</dbReference>
<feature type="active site" evidence="3">
    <location>
        <position position="169"/>
    </location>
</feature>
<gene>
    <name evidence="6" type="ORF">CDN99_04070</name>
</gene>
<feature type="domain" description="6-phosphogluconate dehydrogenase NADP-binding" evidence="4">
    <location>
        <begin position="3"/>
        <end position="160"/>
    </location>
</feature>
<evidence type="ECO:0000313" key="7">
    <source>
        <dbReference type="Proteomes" id="UP000197468"/>
    </source>
</evidence>
<dbReference type="Gene3D" id="1.10.1040.10">
    <property type="entry name" value="N-(1-d-carboxylethyl)-l-norvaline Dehydrogenase, domain 2"/>
    <property type="match status" value="1"/>
</dbReference>
<evidence type="ECO:0000256" key="2">
    <source>
        <dbReference type="ARBA" id="ARBA00023027"/>
    </source>
</evidence>
<dbReference type="Pfam" id="PF14833">
    <property type="entry name" value="NAD_binding_11"/>
    <property type="match status" value="1"/>
</dbReference>
<dbReference type="Proteomes" id="UP000197468">
    <property type="component" value="Unassembled WGS sequence"/>
</dbReference>
<dbReference type="Gene3D" id="3.40.50.720">
    <property type="entry name" value="NAD(P)-binding Rossmann-like Domain"/>
    <property type="match status" value="1"/>
</dbReference>
<dbReference type="OrthoDB" id="9777604at2"/>
<keyword evidence="1" id="KW-0560">Oxidoreductase</keyword>
<evidence type="ECO:0000256" key="3">
    <source>
        <dbReference type="PIRSR" id="PIRSR000103-1"/>
    </source>
</evidence>
<dbReference type="InterPro" id="IPR008927">
    <property type="entry name" value="6-PGluconate_DH-like_C_sf"/>
</dbReference>
<dbReference type="SUPFAM" id="SSF48179">
    <property type="entry name" value="6-phosphogluconate dehydrogenase C-terminal domain-like"/>
    <property type="match status" value="1"/>
</dbReference>
<dbReference type="EMBL" id="NIOF01000001">
    <property type="protein sequence ID" value="OWQ93641.1"/>
    <property type="molecule type" value="Genomic_DNA"/>
</dbReference>
<organism evidence="6 7">
    <name type="scientific">Roseateles aquatilis</name>
    <dbReference type="NCBI Taxonomy" id="431061"/>
    <lineage>
        <taxon>Bacteria</taxon>
        <taxon>Pseudomonadati</taxon>
        <taxon>Pseudomonadota</taxon>
        <taxon>Betaproteobacteria</taxon>
        <taxon>Burkholderiales</taxon>
        <taxon>Sphaerotilaceae</taxon>
        <taxon>Roseateles</taxon>
    </lineage>
</organism>
<accession>A0A246JLZ1</accession>
<evidence type="ECO:0000259" key="5">
    <source>
        <dbReference type="Pfam" id="PF14833"/>
    </source>
</evidence>
<dbReference type="InterPro" id="IPR015815">
    <property type="entry name" value="HIBADH-related"/>
</dbReference>
<dbReference type="AlphaFoldDB" id="A0A246JLZ1"/>
<proteinExistence type="predicted"/>
<dbReference type="InterPro" id="IPR013328">
    <property type="entry name" value="6PGD_dom2"/>
</dbReference>
<dbReference type="SUPFAM" id="SSF51735">
    <property type="entry name" value="NAD(P)-binding Rossmann-fold domains"/>
    <property type="match status" value="1"/>
</dbReference>
<dbReference type="RefSeq" id="WP_088382786.1">
    <property type="nucleotide sequence ID" value="NZ_NIOF01000001.1"/>
</dbReference>
<dbReference type="InterPro" id="IPR036291">
    <property type="entry name" value="NAD(P)-bd_dom_sf"/>
</dbReference>
<protein>
    <submittedName>
        <fullName evidence="6">2-hydroxy-3-oxopropionate reductase</fullName>
    </submittedName>
</protein>
<sequence>MTRIGFIGLGMMGTPMAHLLHGAGHALVVQDANPATQAAFVAAHPGAAAAMGPQSFADCGVVFTMLPNSDIVDSVVDALLPRLPAGACVIEMSSADPNRTRALAGRLAGRQVALIDAPVSGGVKKAVAGTLAIMVGGDTAVFERHRPLLEVMGQAITHVGPVGAGHALKALNNYVSAAALIATAEAIHVGAAFGIDAKTIVDVINASTGKNNTTENKAHQFMLNGAFNSGFSLALQAKDVGIAAALGRSLDQPMALAQQVYAMTAEASTTLGPAADHTELYRFVGKD</sequence>
<evidence type="ECO:0000313" key="6">
    <source>
        <dbReference type="EMBL" id="OWQ93641.1"/>
    </source>
</evidence>
<dbReference type="PANTHER" id="PTHR22981:SF7">
    <property type="entry name" value="3-HYDROXYISOBUTYRATE DEHYDROGENASE, MITOCHONDRIAL"/>
    <property type="match status" value="1"/>
</dbReference>